<dbReference type="Pfam" id="PF17846">
    <property type="entry name" value="XRN_M"/>
    <property type="match status" value="1"/>
</dbReference>
<dbReference type="GO" id="GO:0003723">
    <property type="term" value="F:RNA binding"/>
    <property type="evidence" value="ECO:0007669"/>
    <property type="project" value="TreeGrafter"/>
</dbReference>
<feature type="compositionally biased region" description="Gly residues" evidence="6">
    <location>
        <begin position="1661"/>
        <end position="1670"/>
    </location>
</feature>
<dbReference type="EMBL" id="JADGJQ010000021">
    <property type="protein sequence ID" value="KAJ3179319.1"/>
    <property type="molecule type" value="Genomic_DNA"/>
</dbReference>
<keyword evidence="3" id="KW-0540">Nuclease</keyword>
<dbReference type="InterPro" id="IPR041106">
    <property type="entry name" value="XRN1_D2_D3"/>
</dbReference>
<dbReference type="PANTHER" id="PTHR12341:SF7">
    <property type="entry name" value="5'-3' EXORIBONUCLEASE 1"/>
    <property type="match status" value="1"/>
</dbReference>
<dbReference type="FunFam" id="1.25.40.1050:FF:000002">
    <property type="entry name" value="5'-3' exoribonuclease"/>
    <property type="match status" value="1"/>
</dbReference>
<dbReference type="GO" id="GO:0006397">
    <property type="term" value="P:mRNA processing"/>
    <property type="evidence" value="ECO:0007669"/>
    <property type="project" value="UniProtKB-KW"/>
</dbReference>
<dbReference type="CDD" id="cd18673">
    <property type="entry name" value="PIN_XRN1-2-like"/>
    <property type="match status" value="1"/>
</dbReference>
<feature type="domain" description="5'-3' exoribonuclease 1 D1" evidence="10">
    <location>
        <begin position="715"/>
        <end position="903"/>
    </location>
</feature>
<feature type="domain" description="5'-3' exoribonuclease 1 SH3-like" evidence="9">
    <location>
        <begin position="1156"/>
        <end position="1222"/>
    </location>
</feature>
<organism evidence="12 13">
    <name type="scientific">Geranomyces variabilis</name>
    <dbReference type="NCBI Taxonomy" id="109894"/>
    <lineage>
        <taxon>Eukaryota</taxon>
        <taxon>Fungi</taxon>
        <taxon>Fungi incertae sedis</taxon>
        <taxon>Chytridiomycota</taxon>
        <taxon>Chytridiomycota incertae sedis</taxon>
        <taxon>Chytridiomycetes</taxon>
        <taxon>Spizellomycetales</taxon>
        <taxon>Powellomycetaceae</taxon>
        <taxon>Geranomyces</taxon>
    </lineage>
</organism>
<evidence type="ECO:0000256" key="4">
    <source>
        <dbReference type="ARBA" id="ARBA00022801"/>
    </source>
</evidence>
<feature type="compositionally biased region" description="Basic and acidic residues" evidence="6">
    <location>
        <begin position="1522"/>
        <end position="1532"/>
    </location>
</feature>
<accession>A0AAD5TL68</accession>
<name>A0AAD5TL68_9FUNG</name>
<dbReference type="FunFam" id="3.40.50.12390:FF:000002">
    <property type="entry name" value="5'-3' exoribonuclease 1"/>
    <property type="match status" value="1"/>
</dbReference>
<dbReference type="InterPro" id="IPR041412">
    <property type="entry name" value="Xrn1_helical"/>
</dbReference>
<keyword evidence="4" id="KW-0378">Hydrolase</keyword>
<feature type="domain" description="Exoribonuclease Xrn1 D2/D3" evidence="11">
    <location>
        <begin position="909"/>
        <end position="1124"/>
    </location>
</feature>
<dbReference type="InterPro" id="IPR047008">
    <property type="entry name" value="XRN1_SH3_sf"/>
</dbReference>
<dbReference type="InterPro" id="IPR016494">
    <property type="entry name" value="5_3_exoribonuclease_1"/>
</dbReference>
<dbReference type="Pfam" id="PF18332">
    <property type="entry name" value="XRN1_D1"/>
    <property type="match status" value="1"/>
</dbReference>
<feature type="compositionally biased region" description="Low complexity" evidence="6">
    <location>
        <begin position="1712"/>
        <end position="1740"/>
    </location>
</feature>
<feature type="compositionally biased region" description="Low complexity" evidence="6">
    <location>
        <begin position="1671"/>
        <end position="1683"/>
    </location>
</feature>
<dbReference type="GO" id="GO:0004534">
    <property type="term" value="F:5'-3' RNA exonuclease activity"/>
    <property type="evidence" value="ECO:0007669"/>
    <property type="project" value="TreeGrafter"/>
</dbReference>
<keyword evidence="13" id="KW-1185">Reference proteome</keyword>
<reference evidence="12" key="1">
    <citation type="submission" date="2020-05" db="EMBL/GenBank/DDBJ databases">
        <title>Phylogenomic resolution of chytrid fungi.</title>
        <authorList>
            <person name="Stajich J.E."/>
            <person name="Amses K."/>
            <person name="Simmons R."/>
            <person name="Seto K."/>
            <person name="Myers J."/>
            <person name="Bonds A."/>
            <person name="Quandt C.A."/>
            <person name="Barry K."/>
            <person name="Liu P."/>
            <person name="Grigoriev I."/>
            <person name="Longcore J.E."/>
            <person name="James T.Y."/>
        </authorList>
    </citation>
    <scope>NUCLEOTIDE SEQUENCE</scope>
    <source>
        <strain evidence="12">JEL0379</strain>
    </source>
</reference>
<feature type="region of interest" description="Disordered" evidence="6">
    <location>
        <begin position="1548"/>
        <end position="1766"/>
    </location>
</feature>
<dbReference type="Pfam" id="PF03159">
    <property type="entry name" value="XRN_N"/>
    <property type="match status" value="1"/>
</dbReference>
<dbReference type="InterPro" id="IPR041385">
    <property type="entry name" value="SH3_12"/>
</dbReference>
<dbReference type="InterPro" id="IPR047007">
    <property type="entry name" value="XRN1_D1_sf"/>
</dbReference>
<evidence type="ECO:0000313" key="12">
    <source>
        <dbReference type="EMBL" id="KAJ3179319.1"/>
    </source>
</evidence>
<comment type="similarity">
    <text evidence="1">Belongs to the 5'-3' exonuclease family. XRN2/RAT1 subfamily.</text>
</comment>
<dbReference type="GO" id="GO:0000956">
    <property type="term" value="P:nuclear-transcribed mRNA catabolic process"/>
    <property type="evidence" value="ECO:0007669"/>
    <property type="project" value="InterPro"/>
</dbReference>
<feature type="compositionally biased region" description="Gly residues" evidence="6">
    <location>
        <begin position="1741"/>
        <end position="1766"/>
    </location>
</feature>
<gene>
    <name evidence="12" type="ORF">HDU87_002928</name>
</gene>
<dbReference type="Gene3D" id="2.30.30.30">
    <property type="match status" value="1"/>
</dbReference>
<dbReference type="Proteomes" id="UP001212152">
    <property type="component" value="Unassembled WGS sequence"/>
</dbReference>
<evidence type="ECO:0000259" key="11">
    <source>
        <dbReference type="Pfam" id="PF18334"/>
    </source>
</evidence>
<feature type="compositionally biased region" description="Pro residues" evidence="6">
    <location>
        <begin position="1441"/>
        <end position="1454"/>
    </location>
</feature>
<evidence type="ECO:0000256" key="1">
    <source>
        <dbReference type="ARBA" id="ARBA00006994"/>
    </source>
</evidence>
<evidence type="ECO:0000259" key="10">
    <source>
        <dbReference type="Pfam" id="PF18332"/>
    </source>
</evidence>
<dbReference type="PIRSF" id="PIRSF006743">
    <property type="entry name" value="Exonuclease_Xnr1"/>
    <property type="match status" value="1"/>
</dbReference>
<dbReference type="Gene3D" id="2.170.260.40">
    <property type="match status" value="1"/>
</dbReference>
<evidence type="ECO:0000259" key="8">
    <source>
        <dbReference type="Pfam" id="PF17846"/>
    </source>
</evidence>
<feature type="region of interest" description="Disordered" evidence="6">
    <location>
        <begin position="1421"/>
        <end position="1532"/>
    </location>
</feature>
<evidence type="ECO:0000256" key="3">
    <source>
        <dbReference type="ARBA" id="ARBA00022722"/>
    </source>
</evidence>
<feature type="compositionally biased region" description="Basic and acidic residues" evidence="6">
    <location>
        <begin position="1345"/>
        <end position="1356"/>
    </location>
</feature>
<evidence type="ECO:0000259" key="9">
    <source>
        <dbReference type="Pfam" id="PF18129"/>
    </source>
</evidence>
<dbReference type="Pfam" id="PF18334">
    <property type="entry name" value="XRN1_D2_D3"/>
    <property type="match status" value="1"/>
</dbReference>
<evidence type="ECO:0000256" key="6">
    <source>
        <dbReference type="SAM" id="MobiDB-lite"/>
    </source>
</evidence>
<feature type="domain" description="Xrn1 helical" evidence="8">
    <location>
        <begin position="275"/>
        <end position="673"/>
    </location>
</feature>
<feature type="domain" description="Xrn1 N-terminal" evidence="7">
    <location>
        <begin position="1"/>
        <end position="227"/>
    </location>
</feature>
<dbReference type="Gene3D" id="3.40.50.12390">
    <property type="match status" value="2"/>
</dbReference>
<sequence>MGIPKFFRWISERYPLCSQLIQENRIPEFDNLYLDMNGIIHNCSHPNDGDVHFRMTEDQIFLAIFNYIDHLFARIKPQKLFFLAVDGVAPRAKMNQQRARRFRTAKDNADATAAAIKKGEKLPKEPAFDSNCITPGTPFMVKLQEQLKYFINKKITEDAAWHGVEVILSGHEVPGEGEHKIMEYIRLAKSQPTWDPNMRHCLYGLDADLMMLGLLSHEPHFALLREEVTFGRSRKKGGGTTNLDSQNFYLMHLSLFREYIDAEFSMIRAQLKSEYDLEKIIDDFILMAYFVGNDFLPNLPGLHINEGAMALMFKIYKKMLLDGGGYLNEGGKLRLDRCEVFLRGLGEYEKELFQVEVGDVKWIKGKRGEAPVPAKKSSRVISKDQKALYEKIKTFVLAPRESAPRLMFSTNMPARDRKFIINLANDLGISHTIDAIGEGKALPQHHIILDWDDDDDEEDEESMEARQRVLRRWDAAEVIDEEEIANSLEAEEKQKMDEAFIEWKREYYKEKLNIDYDDEAQMSKFIYHYVEGLQWVAEYYYNGVASWEWFYPYHYGPKITDLVNLARFDIKFDIGRPFLPFEQLMGVLPAASNEHIPPGYRSLMTDLTSPIIDFYPVVFELDANGKKADWEAVVKIPFIDEKRLLQALKSRENQLTKEEKSRNTHGQSFIFKLNADAPHSFASTLPGAFPDLVNCICDMKGYELPKLGPSGFRKGLCAGAKLGAELLPGFPSMKTLAHTATLGFHGVTVFNMESPNESMIISCENTFEGRTPEQLAKMLVGTRVQIGWPFLQEAYVTSLMDDSFRYEVKGQGGRTDVVKTVQTPAAQDHFYKTIERLESYYSKRYGTITGPIEIVANVLPLKGMRLQEDGSLVKEFASRREETSFPLQTIITSVVVEDPRFKELPPPAVTTEYPVGSQVFFLGAQGYGLAAEVIGHGDDKLQIKLAKPVEPEILAGLHFTREMAIDAEAGERYMPSWQVAKSVRMSSLALSKVTSSLHVVSKTSDQRYNLGLNLKFESKKKKVLGYSRKTHSGWEFSHKAVDLISEYKSEFPAFFAGLEKKAKSDFYEDTDFYHREAAERIAEIKDWLKNCGAKDFERVSLETKALTKAVVKSIEGRVEEFYAKLGPLHVKGVTVKNVPRQAILKPAHAKHRLSHQTFDLGDRVQYVVDTGSVPLGSRGFVAAIEGDFIDVVFDRGFLGGSNLSDRCGELKGLAVHKHTLMNLTHTQPPIEGTQPTQLVPIDRPIAKFQMRSGGGNAAMQQRQAEAWIQKPNTEPIRNAWAPDAAGGRDIRIEKNDARGPAIAGRNPKANGVAGPVTVPAQLEEKRGSASTVPKPAPPPSAPAIREPKPKDPEKQKQKAPVPALAAHPPQPARTAKPANAPPAALAKKTLAEIEASVARERNVSAEEALTQNLKNILHIGGSGIDSHAAAPSGPPAQAYNAPPPVAQYPQPPPYHNVNYGPPGPPYGPPPGAYYPGPQGPLPYGQPHYPYQGGGYPPPHQGYHPQQQEFVPQQYTPAGPPGRAEDAQMEQEKANLHVSQQILAMLQPQTSQAHPYHVAAGAAAQQQPSRKPPNELAQLVQSRGGGRGGARGGAHNRGGWQGGQAERVVAPTREGVPAPQPAAVAAAATQQGESEAGAADDTSDVNAHPGSRGGAPFHRGVGRIGRAGARGGRVAWTPHNPHAGHAGGGPNAQQPVAHPAASRGYAAPPDAQGPPRDLQQQQQEQQPQPQHIPLYDGPAPRGRGGYRGYRGGGYRGGPRGGGRGRGG</sequence>
<dbReference type="PANTHER" id="PTHR12341">
    <property type="entry name" value="5'-&gt;3' EXORIBONUCLEASE"/>
    <property type="match status" value="1"/>
</dbReference>
<feature type="region of interest" description="Disordered" evidence="6">
    <location>
        <begin position="1324"/>
        <end position="1385"/>
    </location>
</feature>
<dbReference type="InterPro" id="IPR004859">
    <property type="entry name" value="Xrn1_N"/>
</dbReference>
<dbReference type="GO" id="GO:0005634">
    <property type="term" value="C:nucleus"/>
    <property type="evidence" value="ECO:0007669"/>
    <property type="project" value="TreeGrafter"/>
</dbReference>
<dbReference type="InterPro" id="IPR027073">
    <property type="entry name" value="5_3_exoribonuclease"/>
</dbReference>
<keyword evidence="2" id="KW-0507">mRNA processing</keyword>
<feature type="compositionally biased region" description="Pro residues" evidence="6">
    <location>
        <begin position="1461"/>
        <end position="1480"/>
    </location>
</feature>
<evidence type="ECO:0000313" key="13">
    <source>
        <dbReference type="Proteomes" id="UP001212152"/>
    </source>
</evidence>
<comment type="caution">
    <text evidence="12">The sequence shown here is derived from an EMBL/GenBank/DDBJ whole genome shotgun (WGS) entry which is preliminary data.</text>
</comment>
<evidence type="ECO:0000259" key="7">
    <source>
        <dbReference type="Pfam" id="PF03159"/>
    </source>
</evidence>
<keyword evidence="5" id="KW-0269">Exonuclease</keyword>
<dbReference type="GO" id="GO:0016075">
    <property type="term" value="P:rRNA catabolic process"/>
    <property type="evidence" value="ECO:0007669"/>
    <property type="project" value="TreeGrafter"/>
</dbReference>
<evidence type="ECO:0000256" key="2">
    <source>
        <dbReference type="ARBA" id="ARBA00022664"/>
    </source>
</evidence>
<feature type="compositionally biased region" description="Low complexity" evidence="6">
    <location>
        <begin position="1620"/>
        <end position="1630"/>
    </location>
</feature>
<dbReference type="InterPro" id="IPR040992">
    <property type="entry name" value="XRN1_D1"/>
</dbReference>
<protein>
    <submittedName>
        <fullName evidence="12">Uncharacterized protein</fullName>
    </submittedName>
</protein>
<evidence type="ECO:0000256" key="5">
    <source>
        <dbReference type="ARBA" id="ARBA00022839"/>
    </source>
</evidence>
<proteinExistence type="inferred from homology"/>
<dbReference type="Pfam" id="PF18129">
    <property type="entry name" value="SH3_12"/>
    <property type="match status" value="1"/>
</dbReference>
<dbReference type="Gene3D" id="1.25.40.1050">
    <property type="match status" value="1"/>
</dbReference>
<feature type="compositionally biased region" description="Low complexity" evidence="6">
    <location>
        <begin position="1372"/>
        <end position="1385"/>
    </location>
</feature>
<dbReference type="Gene3D" id="2.30.30.750">
    <property type="match status" value="1"/>
</dbReference>
<feature type="compositionally biased region" description="Low complexity" evidence="6">
    <location>
        <begin position="1481"/>
        <end position="1490"/>
    </location>
</feature>
<feature type="compositionally biased region" description="Gly residues" evidence="6">
    <location>
        <begin position="1582"/>
        <end position="1601"/>
    </location>
</feature>
<dbReference type="InterPro" id="IPR014722">
    <property type="entry name" value="Rib_uL2_dom2"/>
</dbReference>